<keyword evidence="1" id="KW-0853">WD repeat</keyword>
<dbReference type="CDD" id="cd01201">
    <property type="entry name" value="PH_BEACH"/>
    <property type="match status" value="1"/>
</dbReference>
<evidence type="ECO:0000259" key="2">
    <source>
        <dbReference type="PROSITE" id="PS50197"/>
    </source>
</evidence>
<dbReference type="Pfam" id="PF14844">
    <property type="entry name" value="PH_BEACH"/>
    <property type="match status" value="1"/>
</dbReference>
<dbReference type="PANTHER" id="PTHR13743:SF64">
    <property type="entry name" value="LIPOPOLYSACCHARIDE-RESPONSIVE AND BEIGE-LIKE ANCHOR PROTEIN"/>
    <property type="match status" value="1"/>
</dbReference>
<dbReference type="InterPro" id="IPR011993">
    <property type="entry name" value="PH-like_dom_sf"/>
</dbReference>
<dbReference type="InterPro" id="IPR050865">
    <property type="entry name" value="BEACH_Domain"/>
</dbReference>
<dbReference type="InterPro" id="IPR023362">
    <property type="entry name" value="PH-BEACH_dom"/>
</dbReference>
<keyword evidence="5" id="KW-1185">Reference proteome</keyword>
<dbReference type="PANTHER" id="PTHR13743">
    <property type="entry name" value="BEIGE/BEACH-RELATED"/>
    <property type="match status" value="1"/>
</dbReference>
<evidence type="ECO:0000259" key="3">
    <source>
        <dbReference type="PROSITE" id="PS51783"/>
    </source>
</evidence>
<dbReference type="EMBL" id="JAHRIQ010074610">
    <property type="protein sequence ID" value="MEQ2245840.1"/>
    <property type="molecule type" value="Genomic_DNA"/>
</dbReference>
<dbReference type="SUPFAM" id="SSF50729">
    <property type="entry name" value="PH domain-like"/>
    <property type="match status" value="1"/>
</dbReference>
<dbReference type="SMART" id="SM01026">
    <property type="entry name" value="Beach"/>
    <property type="match status" value="1"/>
</dbReference>
<organism evidence="4 5">
    <name type="scientific">Ilyodon furcidens</name>
    <name type="common">goldbreast splitfin</name>
    <dbReference type="NCBI Taxonomy" id="33524"/>
    <lineage>
        <taxon>Eukaryota</taxon>
        <taxon>Metazoa</taxon>
        <taxon>Chordata</taxon>
        <taxon>Craniata</taxon>
        <taxon>Vertebrata</taxon>
        <taxon>Euteleostomi</taxon>
        <taxon>Actinopterygii</taxon>
        <taxon>Neopterygii</taxon>
        <taxon>Teleostei</taxon>
        <taxon>Neoteleostei</taxon>
        <taxon>Acanthomorphata</taxon>
        <taxon>Ovalentaria</taxon>
        <taxon>Atherinomorphae</taxon>
        <taxon>Cyprinodontiformes</taxon>
        <taxon>Goodeidae</taxon>
        <taxon>Ilyodon</taxon>
    </lineage>
</organism>
<comment type="caution">
    <text evidence="4">The sequence shown here is derived from an EMBL/GenBank/DDBJ whole genome shotgun (WGS) entry which is preliminary data.</text>
</comment>
<sequence length="203" mass="23097">MGINLSEAYEAMTSSSILSRDGSSISSAPGVFLTSNILSYTEGLHGKWLFTEIRAVFSRRYLLQNTALEVFMANRTAIMFNFPDAATVKKVVHSLPRVGVGTNFGLPQTRRISLATPKQLFKTSNMTQRWQRREISNFEYLMFLNTISGRTYNDLSQYPVFPWIINNYESAEMDLTLPSNYRDLSKVRCPEVIFSSFLIDSSE</sequence>
<name>A0ABV0UN37_9TELE</name>
<dbReference type="Gene3D" id="1.10.1540.10">
    <property type="entry name" value="BEACH domain"/>
    <property type="match status" value="1"/>
</dbReference>
<dbReference type="InterPro" id="IPR036372">
    <property type="entry name" value="BEACH_dom_sf"/>
</dbReference>
<dbReference type="PROSITE" id="PS50197">
    <property type="entry name" value="BEACH"/>
    <property type="match status" value="1"/>
</dbReference>
<feature type="domain" description="BEACH" evidence="2">
    <location>
        <begin position="115"/>
        <end position="203"/>
    </location>
</feature>
<feature type="domain" description="BEACH-type PH" evidence="3">
    <location>
        <begin position="1"/>
        <end position="96"/>
    </location>
</feature>
<evidence type="ECO:0000313" key="5">
    <source>
        <dbReference type="Proteomes" id="UP001482620"/>
    </source>
</evidence>
<accession>A0ABV0UN37</accession>
<evidence type="ECO:0000313" key="4">
    <source>
        <dbReference type="EMBL" id="MEQ2245840.1"/>
    </source>
</evidence>
<protein>
    <submittedName>
        <fullName evidence="4">Uncharacterized protein</fullName>
    </submittedName>
</protein>
<reference evidence="4 5" key="1">
    <citation type="submission" date="2021-06" db="EMBL/GenBank/DDBJ databases">
        <authorList>
            <person name="Palmer J.M."/>
        </authorList>
    </citation>
    <scope>NUCLEOTIDE SEQUENCE [LARGE SCALE GENOMIC DNA]</scope>
    <source>
        <strain evidence="5">if_2019</strain>
        <tissue evidence="4">Muscle</tissue>
    </source>
</reference>
<dbReference type="SUPFAM" id="SSF81837">
    <property type="entry name" value="BEACH domain"/>
    <property type="match status" value="1"/>
</dbReference>
<dbReference type="Proteomes" id="UP001482620">
    <property type="component" value="Unassembled WGS sequence"/>
</dbReference>
<evidence type="ECO:0000256" key="1">
    <source>
        <dbReference type="ARBA" id="ARBA00022574"/>
    </source>
</evidence>
<dbReference type="InterPro" id="IPR000409">
    <property type="entry name" value="BEACH_dom"/>
</dbReference>
<dbReference type="Pfam" id="PF02138">
    <property type="entry name" value="Beach"/>
    <property type="match status" value="1"/>
</dbReference>
<dbReference type="PROSITE" id="PS51783">
    <property type="entry name" value="PH_BEACH"/>
    <property type="match status" value="1"/>
</dbReference>
<dbReference type="Gene3D" id="2.30.29.30">
    <property type="entry name" value="Pleckstrin-homology domain (PH domain)/Phosphotyrosine-binding domain (PTB)"/>
    <property type="match status" value="1"/>
</dbReference>
<proteinExistence type="predicted"/>
<gene>
    <name evidence="4" type="ORF">ILYODFUR_032031</name>
</gene>